<evidence type="ECO:0000256" key="1">
    <source>
        <dbReference type="SAM" id="MobiDB-lite"/>
    </source>
</evidence>
<evidence type="ECO:0000313" key="2">
    <source>
        <dbReference type="EMBL" id="KAF6754056.1"/>
    </source>
</evidence>
<feature type="compositionally biased region" description="Basic and acidic residues" evidence="1">
    <location>
        <begin position="428"/>
        <end position="438"/>
    </location>
</feature>
<feature type="compositionally biased region" description="Polar residues" evidence="1">
    <location>
        <begin position="385"/>
        <end position="399"/>
    </location>
</feature>
<organism evidence="2 3">
    <name type="scientific">Ephemerocybe angulata</name>
    <dbReference type="NCBI Taxonomy" id="980116"/>
    <lineage>
        <taxon>Eukaryota</taxon>
        <taxon>Fungi</taxon>
        <taxon>Dikarya</taxon>
        <taxon>Basidiomycota</taxon>
        <taxon>Agaricomycotina</taxon>
        <taxon>Agaricomycetes</taxon>
        <taxon>Agaricomycetidae</taxon>
        <taxon>Agaricales</taxon>
        <taxon>Agaricineae</taxon>
        <taxon>Psathyrellaceae</taxon>
        <taxon>Ephemerocybe</taxon>
    </lineage>
</organism>
<comment type="caution">
    <text evidence="2">The sequence shown here is derived from an EMBL/GenBank/DDBJ whole genome shotgun (WGS) entry which is preliminary data.</text>
</comment>
<feature type="region of interest" description="Disordered" evidence="1">
    <location>
        <begin position="336"/>
        <end position="400"/>
    </location>
</feature>
<evidence type="ECO:0000313" key="3">
    <source>
        <dbReference type="Proteomes" id="UP000521943"/>
    </source>
</evidence>
<reference evidence="2 3" key="1">
    <citation type="submission" date="2020-07" db="EMBL/GenBank/DDBJ databases">
        <title>Comparative genomics of pyrophilous fungi reveals a link between fire events and developmental genes.</title>
        <authorList>
            <consortium name="DOE Joint Genome Institute"/>
            <person name="Steindorff A.S."/>
            <person name="Carver A."/>
            <person name="Calhoun S."/>
            <person name="Stillman K."/>
            <person name="Liu H."/>
            <person name="Lipzen A."/>
            <person name="Pangilinan J."/>
            <person name="Labutti K."/>
            <person name="Bruns T.D."/>
            <person name="Grigoriev I.V."/>
        </authorList>
    </citation>
    <scope>NUCLEOTIDE SEQUENCE [LARGE SCALE GENOMIC DNA]</scope>
    <source>
        <strain evidence="2 3">CBS 144469</strain>
    </source>
</reference>
<name>A0A8H6M6L5_9AGAR</name>
<accession>A0A8H6M6L5</accession>
<feature type="region of interest" description="Disordered" evidence="1">
    <location>
        <begin position="413"/>
        <end position="453"/>
    </location>
</feature>
<keyword evidence="3" id="KW-1185">Reference proteome</keyword>
<sequence>MSKNTTCGRTRSGSQVWATDSDLEFGSGQGSGYLPKVSMSEHDSSLSQDEFASPPPSPDPVFRVPSNTPFVPSTTRLPTVPIFAGLDNDLPDVSELSLWADLEVDDESQAGLCDESFDISIHSIFGDMSFTSDTPDSADVSSEMSFSGLYTPSPSRFGFRADSRRGLDNSHRCGAFESGLGLGILGLDTRKWDHGGCGGLDLENDPPSPSERLTRDLACPNGESLGPCVADHDSELAYITGATSFDIGSGSPRRNTFLLQDHDSPSPLSFTFPENLSSPGGAFLPSIPECESRQEIGVPTLRSERAVSEDCRSYFSTRVGDSEDLDLSFSFPSLGSSHQKSRGAWGSGSSGSPAAVMRPNLKRTSSLPKSGSTTRGGGFLVPSVNDASPATPSMGSSTGDAALAPLYFSSRLRSASYPRPPSTCDSSEGYRDALRLERSPSASKRASHKRWRL</sequence>
<proteinExistence type="predicted"/>
<feature type="compositionally biased region" description="Polar residues" evidence="1">
    <location>
        <begin position="362"/>
        <end position="373"/>
    </location>
</feature>
<dbReference type="AlphaFoldDB" id="A0A8H6M6L5"/>
<dbReference type="OrthoDB" id="10282114at2759"/>
<gene>
    <name evidence="2" type="ORF">DFP72DRAFT_388750</name>
</gene>
<protein>
    <submittedName>
        <fullName evidence="2">Uncharacterized protein</fullName>
    </submittedName>
</protein>
<feature type="region of interest" description="Disordered" evidence="1">
    <location>
        <begin position="1"/>
        <end position="60"/>
    </location>
</feature>
<dbReference type="EMBL" id="JACGCI010000036">
    <property type="protein sequence ID" value="KAF6754056.1"/>
    <property type="molecule type" value="Genomic_DNA"/>
</dbReference>
<feature type="compositionally biased region" description="Polar residues" evidence="1">
    <location>
        <begin position="1"/>
        <end position="18"/>
    </location>
</feature>
<dbReference type="Proteomes" id="UP000521943">
    <property type="component" value="Unassembled WGS sequence"/>
</dbReference>